<dbReference type="EMBL" id="KB932877">
    <property type="protein sequence ID" value="EOO03064.1"/>
    <property type="molecule type" value="Genomic_DNA"/>
</dbReference>
<dbReference type="PROSITE" id="PS51469">
    <property type="entry name" value="SUN"/>
    <property type="match status" value="1"/>
</dbReference>
<feature type="region of interest" description="Disordered" evidence="6">
    <location>
        <begin position="305"/>
        <end position="349"/>
    </location>
</feature>
<dbReference type="KEGG" id="tmn:UCRPA7_1441"/>
<dbReference type="GeneID" id="19321589"/>
<dbReference type="RefSeq" id="XP_007912212.1">
    <property type="nucleotide sequence ID" value="XM_007914021.1"/>
</dbReference>
<dbReference type="Gene3D" id="2.60.120.260">
    <property type="entry name" value="Galactose-binding domain-like"/>
    <property type="match status" value="1"/>
</dbReference>
<feature type="coiled-coil region" evidence="5">
    <location>
        <begin position="478"/>
        <end position="505"/>
    </location>
</feature>
<dbReference type="OrthoDB" id="266334at2759"/>
<dbReference type="GO" id="GO:0012505">
    <property type="term" value="C:endomembrane system"/>
    <property type="evidence" value="ECO:0007669"/>
    <property type="project" value="UniProtKB-SubCell"/>
</dbReference>
<dbReference type="FunFam" id="2.60.120.260:FF:000082">
    <property type="entry name" value="Sad1/UNC domain protein"/>
    <property type="match status" value="1"/>
</dbReference>
<dbReference type="Pfam" id="PF07738">
    <property type="entry name" value="Sad1_UNC"/>
    <property type="match status" value="1"/>
</dbReference>
<dbReference type="GO" id="GO:0034975">
    <property type="term" value="P:protein folding in endoplasmic reticulum"/>
    <property type="evidence" value="ECO:0007669"/>
    <property type="project" value="TreeGrafter"/>
</dbReference>
<dbReference type="eggNOG" id="KOG1396">
    <property type="taxonomic scope" value="Eukaryota"/>
</dbReference>
<comment type="subcellular location">
    <subcellularLocation>
        <location evidence="1">Endomembrane system</location>
    </subcellularLocation>
</comment>
<dbReference type="HOGENOM" id="CLU_006633_1_0_1"/>
<proteinExistence type="predicted"/>
<keyword evidence="4 7" id="KW-0472">Membrane</keyword>
<organism evidence="9 10">
    <name type="scientific">Phaeoacremonium minimum (strain UCR-PA7)</name>
    <name type="common">Esca disease fungus</name>
    <name type="synonym">Togninia minima</name>
    <dbReference type="NCBI Taxonomy" id="1286976"/>
    <lineage>
        <taxon>Eukaryota</taxon>
        <taxon>Fungi</taxon>
        <taxon>Dikarya</taxon>
        <taxon>Ascomycota</taxon>
        <taxon>Pezizomycotina</taxon>
        <taxon>Sordariomycetes</taxon>
        <taxon>Sordariomycetidae</taxon>
        <taxon>Togniniales</taxon>
        <taxon>Togniniaceae</taxon>
        <taxon>Phaeoacremonium</taxon>
    </lineage>
</organism>
<gene>
    <name evidence="9" type="ORF">UCRPA7_1441</name>
</gene>
<dbReference type="GO" id="GO:0005737">
    <property type="term" value="C:cytoplasm"/>
    <property type="evidence" value="ECO:0007669"/>
    <property type="project" value="TreeGrafter"/>
</dbReference>
<evidence type="ECO:0000256" key="2">
    <source>
        <dbReference type="ARBA" id="ARBA00022692"/>
    </source>
</evidence>
<keyword evidence="5" id="KW-0175">Coiled coil</keyword>
<dbReference type="GO" id="GO:0016020">
    <property type="term" value="C:membrane"/>
    <property type="evidence" value="ECO:0007669"/>
    <property type="project" value="InterPro"/>
</dbReference>
<name>R8BUU8_PHAM7</name>
<evidence type="ECO:0000256" key="7">
    <source>
        <dbReference type="SAM" id="Phobius"/>
    </source>
</evidence>
<evidence type="ECO:0000313" key="9">
    <source>
        <dbReference type="EMBL" id="EOO03064.1"/>
    </source>
</evidence>
<feature type="domain" description="SUN" evidence="8">
    <location>
        <begin position="141"/>
        <end position="299"/>
    </location>
</feature>
<feature type="region of interest" description="Disordered" evidence="6">
    <location>
        <begin position="554"/>
        <end position="574"/>
    </location>
</feature>
<reference evidence="10" key="1">
    <citation type="journal article" date="2013" name="Genome Announc.">
        <title>Draft genome sequence of the ascomycete Phaeoacremonium aleophilum strain UCR-PA7, a causal agent of the esca disease complex in grapevines.</title>
        <authorList>
            <person name="Blanco-Ulate B."/>
            <person name="Rolshausen P."/>
            <person name="Cantu D."/>
        </authorList>
    </citation>
    <scope>NUCLEOTIDE SEQUENCE [LARGE SCALE GENOMIC DNA]</scope>
    <source>
        <strain evidence="10">UCR-PA7</strain>
    </source>
</reference>
<evidence type="ECO:0000256" key="5">
    <source>
        <dbReference type="SAM" id="Coils"/>
    </source>
</evidence>
<sequence>MSAHSLVVGELDCERPGDNVTEENKGAEPQKDAKEEDTDSGDLATSSFMSFEEWKEMQLRKAGQDPAELKARKQQEGRGDGYINSGHGDLDSLGDDAEIALDFDVLSDKISEISASTRPSPSSVIRKDIAEEPILYDDGMAQYPRPKDAGKTCKERFSFSSFDGGATVLKTSPGAKNSKAILLENKDSYMLFTCSQQNKFVIVELSEDILVDTVVLANFEFFSSMVRLFRVSVSDRYPVKIDKWKDIGTFEARNSRDLQPFLVENPKIWAKYIRIEFLTHYGNEYYCPISLLRVHGTRMLDSWKDAEGSREEDEAEETISGPELVPEQEPLSNNKTAEPKVAPPATTDMNSNASEAILEMGLSPWYPTFYPGPLFETCATGTPTTTETVRVSPPVEEMTNMESFFKTVSKRLQLLESNTTLSLQYIEDQSKFLQEALQKMERKQISRVDSFLDNLNKTVLSELHNVRQQYDQIWQSTVIALETQREQSQREVVALTSRLNLLADEVVFQKRMAILQSVLLLACLLLVIFSRGLVGNTIDLAFPQMLGNTNLMTPTPPSAPVEGFSSPESPTPLRNRVAHSTMDMMELRLQSI</sequence>
<evidence type="ECO:0000313" key="10">
    <source>
        <dbReference type="Proteomes" id="UP000014074"/>
    </source>
</evidence>
<accession>R8BUU8</accession>
<evidence type="ECO:0000256" key="6">
    <source>
        <dbReference type="SAM" id="MobiDB-lite"/>
    </source>
</evidence>
<feature type="transmembrane region" description="Helical" evidence="7">
    <location>
        <begin position="513"/>
        <end position="534"/>
    </location>
</feature>
<dbReference type="InterPro" id="IPR012919">
    <property type="entry name" value="SUN_dom"/>
</dbReference>
<dbReference type="SUPFAM" id="SSF49785">
    <property type="entry name" value="Galactose-binding domain-like"/>
    <property type="match status" value="1"/>
</dbReference>
<keyword evidence="2 7" id="KW-0812">Transmembrane</keyword>
<keyword evidence="3 7" id="KW-1133">Transmembrane helix</keyword>
<feature type="region of interest" description="Disordered" evidence="6">
    <location>
        <begin position="1"/>
        <end position="86"/>
    </location>
</feature>
<dbReference type="InterPro" id="IPR008979">
    <property type="entry name" value="Galactose-bd-like_sf"/>
</dbReference>
<dbReference type="AlphaFoldDB" id="R8BUU8"/>
<evidence type="ECO:0000259" key="8">
    <source>
        <dbReference type="PROSITE" id="PS51469"/>
    </source>
</evidence>
<feature type="compositionally biased region" description="Basic and acidic residues" evidence="6">
    <location>
        <begin position="12"/>
        <end position="34"/>
    </location>
</feature>
<keyword evidence="10" id="KW-1185">Reference proteome</keyword>
<evidence type="ECO:0000256" key="3">
    <source>
        <dbReference type="ARBA" id="ARBA00022989"/>
    </source>
</evidence>
<evidence type="ECO:0000256" key="4">
    <source>
        <dbReference type="ARBA" id="ARBA00023136"/>
    </source>
</evidence>
<dbReference type="PANTHER" id="PTHR12953">
    <property type="entry name" value="MEMBRANE PROTEIN CH1 RELATED"/>
    <property type="match status" value="1"/>
</dbReference>
<feature type="compositionally biased region" description="Basic and acidic residues" evidence="6">
    <location>
        <begin position="52"/>
        <end position="79"/>
    </location>
</feature>
<dbReference type="InterPro" id="IPR045120">
    <property type="entry name" value="Suco/Slp1-like"/>
</dbReference>
<evidence type="ECO:0000256" key="1">
    <source>
        <dbReference type="ARBA" id="ARBA00004308"/>
    </source>
</evidence>
<protein>
    <submittedName>
        <fullName evidence="9">Putative sad1 unc domain-containing protein</fullName>
    </submittedName>
</protein>
<dbReference type="PANTHER" id="PTHR12953:SF0">
    <property type="entry name" value="SUN DOMAIN-CONTAINING OSSIFICATION FACTOR"/>
    <property type="match status" value="1"/>
</dbReference>
<dbReference type="Proteomes" id="UP000014074">
    <property type="component" value="Unassembled WGS sequence"/>
</dbReference>